<evidence type="ECO:0000256" key="4">
    <source>
        <dbReference type="ARBA" id="ARBA00022553"/>
    </source>
</evidence>
<evidence type="ECO:0000256" key="7">
    <source>
        <dbReference type="ARBA" id="ARBA00022777"/>
    </source>
</evidence>
<evidence type="ECO:0000256" key="5">
    <source>
        <dbReference type="ARBA" id="ARBA00022679"/>
    </source>
</evidence>
<evidence type="ECO:0000259" key="11">
    <source>
        <dbReference type="PROSITE" id="PS50109"/>
    </source>
</evidence>
<dbReference type="Pfam" id="PF02518">
    <property type="entry name" value="HATPase_c"/>
    <property type="match status" value="1"/>
</dbReference>
<keyword evidence="10" id="KW-0812">Transmembrane</keyword>
<keyword evidence="9" id="KW-0902">Two-component regulatory system</keyword>
<comment type="subcellular location">
    <subcellularLocation>
        <location evidence="2">Membrane</location>
    </subcellularLocation>
</comment>
<sequence length="676" mass="76418">MNHKKFYQKIKAAFLMPQAEALSQVHSGKKALAASLLVLFISLAGIGALFSLTFRWDNKYTYTGNTLHVLAEGWEFYPDLSLDENWNDNDAVFNSPKVITIGQYGNFKSFHPDASPFGTAVYRKQLYLEPAAEGWLLELPEIYSASKIYVNGELLLSYGSLSENHYRVHVQNALVSLPSGSVEIVIQASNYSHYYSGVVYPPVLGQTDTVTSLVIGRLIFFAFLCFFTLGCAAVSFTVWFRRQTDTLYAAYGVLCLCFSVHICYPLIHWLGIHLGRLSYVIEDTAYFGILVCMTVLTYRLAGSVWNRKVYIACYTFSIAMAAFPMLAFYILFPLFPQFIAVYSQIIALSKLVMSTYLILAAFLGTLQQPQHVWLLSGNAVFGFGILVDYLTAGRYEPVRFGWQTEYCGFVMVALFTVLISDYNRRALIQRQYLTEHLQDEVERKTAYLTAMMEERKQFLSAVAHDLKAPVAAINTYIDYMKSSGIGLDEELQHYLDVIDHKSSQIQNNVQSLQLFHTETSHKGSAEHLDCSEFLRYVYTETLPYADANGIYYHLELPPQTCTIYCHRENLFRAFENLVMNATEHTPMEGSMTLSAAYTKDSAEITFKDSGVGINPDHLPKIFNYEFSTKRNPGLRGLGLYFTKISIEEYGGTITVESQPGEGTAFHISFPLSEVRL</sequence>
<evidence type="ECO:0000256" key="9">
    <source>
        <dbReference type="ARBA" id="ARBA00023012"/>
    </source>
</evidence>
<dbReference type="InterPro" id="IPR036890">
    <property type="entry name" value="HATPase_C_sf"/>
</dbReference>
<comment type="catalytic activity">
    <reaction evidence="1">
        <text>ATP + protein L-histidine = ADP + protein N-phospho-L-histidine.</text>
        <dbReference type="EC" id="2.7.13.3"/>
    </reaction>
</comment>
<reference evidence="12 13" key="1">
    <citation type="submission" date="2015-09" db="EMBL/GenBank/DDBJ databases">
        <authorList>
            <consortium name="Pathogen Informatics"/>
        </authorList>
    </citation>
    <scope>NUCLEOTIDE SEQUENCE [LARGE SCALE GENOMIC DNA]</scope>
    <source>
        <strain evidence="12 13">2789STDY5834876</strain>
    </source>
</reference>
<dbReference type="PRINTS" id="PR00344">
    <property type="entry name" value="BCTRLSENSOR"/>
</dbReference>
<dbReference type="InterPro" id="IPR008979">
    <property type="entry name" value="Galactose-bd-like_sf"/>
</dbReference>
<evidence type="ECO:0000313" key="12">
    <source>
        <dbReference type="EMBL" id="CUO01230.1"/>
    </source>
</evidence>
<dbReference type="GO" id="GO:0005524">
    <property type="term" value="F:ATP binding"/>
    <property type="evidence" value="ECO:0007669"/>
    <property type="project" value="UniProtKB-KW"/>
</dbReference>
<evidence type="ECO:0000313" key="13">
    <source>
        <dbReference type="Proteomes" id="UP000095544"/>
    </source>
</evidence>
<evidence type="ECO:0000256" key="2">
    <source>
        <dbReference type="ARBA" id="ARBA00004370"/>
    </source>
</evidence>
<dbReference type="InterPro" id="IPR003661">
    <property type="entry name" value="HisK_dim/P_dom"/>
</dbReference>
<feature type="transmembrane region" description="Helical" evidence="10">
    <location>
        <begin position="403"/>
        <end position="422"/>
    </location>
</feature>
<dbReference type="Gene3D" id="3.30.565.10">
    <property type="entry name" value="Histidine kinase-like ATPase, C-terminal domain"/>
    <property type="match status" value="1"/>
</dbReference>
<dbReference type="InterPro" id="IPR036097">
    <property type="entry name" value="HisK_dim/P_sf"/>
</dbReference>
<dbReference type="SMART" id="SM00388">
    <property type="entry name" value="HisKA"/>
    <property type="match status" value="1"/>
</dbReference>
<protein>
    <recommendedName>
        <fullName evidence="3">histidine kinase</fullName>
        <ecNumber evidence="3">2.7.13.3</ecNumber>
    </recommendedName>
</protein>
<feature type="transmembrane region" description="Helical" evidence="10">
    <location>
        <begin position="247"/>
        <end position="272"/>
    </location>
</feature>
<dbReference type="GO" id="GO:0030295">
    <property type="term" value="F:protein kinase activator activity"/>
    <property type="evidence" value="ECO:0007669"/>
    <property type="project" value="TreeGrafter"/>
</dbReference>
<dbReference type="PANTHER" id="PTHR42878:SF7">
    <property type="entry name" value="SENSOR HISTIDINE KINASE GLRK"/>
    <property type="match status" value="1"/>
</dbReference>
<dbReference type="AlphaFoldDB" id="A0A174BND1"/>
<feature type="transmembrane region" description="Helical" evidence="10">
    <location>
        <begin position="338"/>
        <end position="360"/>
    </location>
</feature>
<dbReference type="EC" id="2.7.13.3" evidence="3"/>
<keyword evidence="5 12" id="KW-0808">Transferase</keyword>
<keyword evidence="10" id="KW-1133">Transmembrane helix</keyword>
<dbReference type="PROSITE" id="PS50109">
    <property type="entry name" value="HIS_KIN"/>
    <property type="match status" value="1"/>
</dbReference>
<organism evidence="12 13">
    <name type="scientific">Faecalicatena contorta</name>
    <dbReference type="NCBI Taxonomy" id="39482"/>
    <lineage>
        <taxon>Bacteria</taxon>
        <taxon>Bacillati</taxon>
        <taxon>Bacillota</taxon>
        <taxon>Clostridia</taxon>
        <taxon>Lachnospirales</taxon>
        <taxon>Lachnospiraceae</taxon>
        <taxon>Faecalicatena</taxon>
    </lineage>
</organism>
<dbReference type="GO" id="GO:0007234">
    <property type="term" value="P:osmosensory signaling via phosphorelay pathway"/>
    <property type="evidence" value="ECO:0007669"/>
    <property type="project" value="TreeGrafter"/>
</dbReference>
<dbReference type="InterPro" id="IPR004358">
    <property type="entry name" value="Sig_transdc_His_kin-like_C"/>
</dbReference>
<name>A0A174BND1_9FIRM</name>
<evidence type="ECO:0000256" key="10">
    <source>
        <dbReference type="SAM" id="Phobius"/>
    </source>
</evidence>
<keyword evidence="10" id="KW-0472">Membrane</keyword>
<evidence type="ECO:0000256" key="3">
    <source>
        <dbReference type="ARBA" id="ARBA00012438"/>
    </source>
</evidence>
<dbReference type="RefSeq" id="WP_055151637.1">
    <property type="nucleotide sequence ID" value="NZ_CYZU01000007.1"/>
</dbReference>
<feature type="domain" description="Histidine kinase" evidence="11">
    <location>
        <begin position="461"/>
        <end position="673"/>
    </location>
</feature>
<accession>A0A174BND1</accession>
<dbReference type="GO" id="GO:0000156">
    <property type="term" value="F:phosphorelay response regulator activity"/>
    <property type="evidence" value="ECO:0007669"/>
    <property type="project" value="TreeGrafter"/>
</dbReference>
<dbReference type="CDD" id="cd00082">
    <property type="entry name" value="HisKA"/>
    <property type="match status" value="1"/>
</dbReference>
<dbReference type="PANTHER" id="PTHR42878">
    <property type="entry name" value="TWO-COMPONENT HISTIDINE KINASE"/>
    <property type="match status" value="1"/>
</dbReference>
<keyword evidence="8" id="KW-0067">ATP-binding</keyword>
<evidence type="ECO:0000256" key="1">
    <source>
        <dbReference type="ARBA" id="ARBA00000085"/>
    </source>
</evidence>
<dbReference type="SUPFAM" id="SSF55874">
    <property type="entry name" value="ATPase domain of HSP90 chaperone/DNA topoisomerase II/histidine kinase"/>
    <property type="match status" value="1"/>
</dbReference>
<dbReference type="SMART" id="SM00387">
    <property type="entry name" value="HATPase_c"/>
    <property type="match status" value="1"/>
</dbReference>
<keyword evidence="4" id="KW-0597">Phosphoprotein</keyword>
<dbReference type="Pfam" id="PF00512">
    <property type="entry name" value="HisKA"/>
    <property type="match status" value="1"/>
</dbReference>
<dbReference type="STRING" id="39482.ERS852491_01052"/>
<gene>
    <name evidence="12" type="primary">phoR_3</name>
    <name evidence="12" type="ORF">ERS852491_01052</name>
</gene>
<dbReference type="OrthoDB" id="9156435at2"/>
<proteinExistence type="predicted"/>
<keyword evidence="7" id="KW-0418">Kinase</keyword>
<dbReference type="Gene3D" id="2.60.120.260">
    <property type="entry name" value="Galactose-binding domain-like"/>
    <property type="match status" value="1"/>
</dbReference>
<dbReference type="InterPro" id="IPR003594">
    <property type="entry name" value="HATPase_dom"/>
</dbReference>
<dbReference type="Proteomes" id="UP000095544">
    <property type="component" value="Unassembled WGS sequence"/>
</dbReference>
<dbReference type="SUPFAM" id="SSF49785">
    <property type="entry name" value="Galactose-binding domain-like"/>
    <property type="match status" value="1"/>
</dbReference>
<keyword evidence="6" id="KW-0547">Nucleotide-binding</keyword>
<feature type="transmembrane region" description="Helical" evidence="10">
    <location>
        <begin position="218"/>
        <end position="240"/>
    </location>
</feature>
<dbReference type="Gene3D" id="1.10.287.130">
    <property type="match status" value="1"/>
</dbReference>
<dbReference type="GO" id="GO:0000155">
    <property type="term" value="F:phosphorelay sensor kinase activity"/>
    <property type="evidence" value="ECO:0007669"/>
    <property type="project" value="InterPro"/>
</dbReference>
<feature type="transmembrane region" description="Helical" evidence="10">
    <location>
        <begin position="309"/>
        <end position="332"/>
    </location>
</feature>
<evidence type="ECO:0000256" key="6">
    <source>
        <dbReference type="ARBA" id="ARBA00022741"/>
    </source>
</evidence>
<feature type="transmembrane region" description="Helical" evidence="10">
    <location>
        <begin position="372"/>
        <end position="391"/>
    </location>
</feature>
<dbReference type="EMBL" id="CYZU01000007">
    <property type="protein sequence ID" value="CUO01230.1"/>
    <property type="molecule type" value="Genomic_DNA"/>
</dbReference>
<dbReference type="SUPFAM" id="SSF47384">
    <property type="entry name" value="Homodimeric domain of signal transducing histidine kinase"/>
    <property type="match status" value="1"/>
</dbReference>
<dbReference type="InterPro" id="IPR005467">
    <property type="entry name" value="His_kinase_dom"/>
</dbReference>
<dbReference type="InterPro" id="IPR050351">
    <property type="entry name" value="BphY/WalK/GraS-like"/>
</dbReference>
<feature type="transmembrane region" description="Helical" evidence="10">
    <location>
        <begin position="31"/>
        <end position="54"/>
    </location>
</feature>
<evidence type="ECO:0000256" key="8">
    <source>
        <dbReference type="ARBA" id="ARBA00022840"/>
    </source>
</evidence>
<feature type="transmembrane region" description="Helical" evidence="10">
    <location>
        <begin position="284"/>
        <end position="302"/>
    </location>
</feature>